<reference evidence="3" key="1">
    <citation type="submission" date="2016-02" db="EMBL/GenBank/DDBJ databases">
        <authorList>
            <person name="Isern S."/>
            <person name="Barcellona C.M."/>
            <person name="Dozier K.D."/>
            <person name="Faust J.M."/>
            <person name="Fedrick A.J."/>
            <person name="Gagliardi L.E."/>
            <person name="Gatt S.M."/>
            <person name="Gleason P.S."/>
            <person name="Gomez E.A."/>
            <person name="Hoffman A.M."/>
            <person name="Jenkins M."/>
            <person name="Jones M.J."/>
            <person name="Lang J.F."/>
            <person name="Lequay S.M."/>
            <person name="Mars P.J."/>
            <person name="Mtchedlidze N."/>
            <person name="Osking Z.B."/>
            <person name="Paul L.M."/>
            <person name="Pica A.N."/>
            <person name="Robison M.D."/>
            <person name="Rodriguez D."/>
            <person name="Rosales K.A."/>
            <person name="Saravis L.E."/>
            <person name="Sisson B.M."/>
            <person name="Tan A.L."/>
            <person name="Voltaire R."/>
            <person name="Michael S.F."/>
            <person name="Warner M.H."/>
            <person name="Bradley K.W."/>
            <person name="Asai D.J."/>
            <person name="Bowman C.A."/>
            <person name="Russell D.A."/>
            <person name="Pope W.H."/>
            <person name="Jacobs-Sera D."/>
            <person name="Hendrix R.W."/>
            <person name="Hatfull G.F."/>
        </authorList>
    </citation>
    <scope>NUCLEOTIDE SEQUENCE [LARGE SCALE GENOMIC DNA]</scope>
</reference>
<dbReference type="InterPro" id="IPR011335">
    <property type="entry name" value="Restrct_endonuc-II-like"/>
</dbReference>
<dbReference type="KEGG" id="vg:29125785"/>
<name>A0A142F2J2_9CAUD</name>
<keyword evidence="2" id="KW-0540">Nuclease</keyword>
<dbReference type="InterPro" id="IPR011604">
    <property type="entry name" value="PDDEXK-like_dom_sf"/>
</dbReference>
<keyword evidence="3" id="KW-1185">Reference proteome</keyword>
<feature type="domain" description="YqaJ viral recombinase" evidence="1">
    <location>
        <begin position="14"/>
        <end position="146"/>
    </location>
</feature>
<organism evidence="2 3">
    <name type="scientific">Mycobacterium phage Bipper</name>
    <dbReference type="NCBI Taxonomy" id="1805457"/>
    <lineage>
        <taxon>Viruses</taxon>
        <taxon>Duplodnaviria</taxon>
        <taxon>Heunggongvirae</taxon>
        <taxon>Uroviricota</taxon>
        <taxon>Caudoviricetes</taxon>
        <taxon>Bippervirus</taxon>
        <taxon>Bippervirus bipper</taxon>
    </lineage>
</organism>
<keyword evidence="2" id="KW-0269">Exonuclease</keyword>
<dbReference type="SUPFAM" id="SSF52980">
    <property type="entry name" value="Restriction endonuclease-like"/>
    <property type="match status" value="1"/>
</dbReference>
<dbReference type="Gene3D" id="3.90.320.10">
    <property type="match status" value="1"/>
</dbReference>
<dbReference type="GeneID" id="29125785"/>
<dbReference type="EMBL" id="KU728633">
    <property type="protein sequence ID" value="AMQ66999.1"/>
    <property type="molecule type" value="Genomic_DNA"/>
</dbReference>
<dbReference type="Pfam" id="PF09588">
    <property type="entry name" value="YqaJ"/>
    <property type="match status" value="1"/>
</dbReference>
<dbReference type="OrthoDB" id="8884at10239"/>
<sequence length="309" mass="34518">MSVKIAPGSEEWHKLITPSKVAAILGVSRWESPYRLWHRMKGLVPPEPEKDIFTVGHAFEPALAYLWKEDNPDWQLSPGEVQIVGDPAELGFPFAVTLDRRARRGGYRRVVEFKTARSLEEWGDEFTDQAPADYVAQVSAQMLFAGPAFQKHPAHLCVLGPWLKHHTYHIEPSDDVFKLITDRCAAFYASLAEDTPPPLDDTVATYECVRELHPDIDRGTEAIIPMELADEWHGAAAQLKSMTKTERGAKTRVLDLMGRAQYGVVQLGEDEKYTVARRQANGKGTVSLYVVEPKPPVTQPNTEMEGASA</sequence>
<evidence type="ECO:0000313" key="3">
    <source>
        <dbReference type="Proteomes" id="UP000201826"/>
    </source>
</evidence>
<dbReference type="InterPro" id="IPR019080">
    <property type="entry name" value="YqaJ_viral_recombinase"/>
</dbReference>
<evidence type="ECO:0000313" key="2">
    <source>
        <dbReference type="EMBL" id="AMQ66999.1"/>
    </source>
</evidence>
<evidence type="ECO:0000259" key="1">
    <source>
        <dbReference type="Pfam" id="PF09588"/>
    </source>
</evidence>
<dbReference type="RefSeq" id="YP_009303211.1">
    <property type="nucleotide sequence ID" value="NC_031253.1"/>
</dbReference>
<proteinExistence type="predicted"/>
<accession>A0A142F2J2</accession>
<gene>
    <name evidence="2" type="primary">64</name>
    <name evidence="2" type="ORF">SEA_BIPPER_64</name>
</gene>
<keyword evidence="2" id="KW-0378">Hydrolase</keyword>
<dbReference type="Proteomes" id="UP000201826">
    <property type="component" value="Segment"/>
</dbReference>
<protein>
    <submittedName>
        <fullName evidence="2">RecE exonuclease</fullName>
    </submittedName>
</protein>
<dbReference type="GO" id="GO:0004527">
    <property type="term" value="F:exonuclease activity"/>
    <property type="evidence" value="ECO:0007669"/>
    <property type="project" value="UniProtKB-KW"/>
</dbReference>